<dbReference type="PANTHER" id="PTHR44757:SF2">
    <property type="entry name" value="BIOFILM ARCHITECTURE MAINTENANCE PROTEIN MBAA"/>
    <property type="match status" value="1"/>
</dbReference>
<evidence type="ECO:0000259" key="5">
    <source>
        <dbReference type="PROSITE" id="PS50887"/>
    </source>
</evidence>
<dbReference type="SMART" id="SM00267">
    <property type="entry name" value="GGDEF"/>
    <property type="match status" value="1"/>
</dbReference>
<evidence type="ECO:0000313" key="7">
    <source>
        <dbReference type="Proteomes" id="UP001524569"/>
    </source>
</evidence>
<dbReference type="SUPFAM" id="SSF141868">
    <property type="entry name" value="EAL domain-like"/>
    <property type="match status" value="1"/>
</dbReference>
<name>A0ABT1UD45_9GAMM</name>
<feature type="domain" description="EAL" evidence="4">
    <location>
        <begin position="460"/>
        <end position="714"/>
    </location>
</feature>
<dbReference type="PROSITE" id="PS50113">
    <property type="entry name" value="PAC"/>
    <property type="match status" value="2"/>
</dbReference>
<dbReference type="SUPFAM" id="SSF55073">
    <property type="entry name" value="Nucleotide cyclase"/>
    <property type="match status" value="1"/>
</dbReference>
<dbReference type="CDD" id="cd01949">
    <property type="entry name" value="GGDEF"/>
    <property type="match status" value="1"/>
</dbReference>
<reference evidence="6 7" key="1">
    <citation type="submission" date="2022-07" db="EMBL/GenBank/DDBJ databases">
        <title>Methylomonas rivi sp. nov., Methylomonas rosea sp. nov., Methylomonas aureus sp. nov. and Methylomonas subterranea sp. nov., four novel methanotrophs isolated from a freshwater creek and the deep terrestrial subsurface.</title>
        <authorList>
            <person name="Abin C."/>
            <person name="Sankaranarayanan K."/>
            <person name="Garner C."/>
            <person name="Sindelar R."/>
            <person name="Kotary K."/>
            <person name="Garner R."/>
            <person name="Barclay S."/>
            <person name="Lawson P."/>
            <person name="Krumholz L."/>
        </authorList>
    </citation>
    <scope>NUCLEOTIDE SEQUENCE [LARGE SCALE GENOMIC DNA]</scope>
    <source>
        <strain evidence="6 7">SURF-1</strain>
    </source>
</reference>
<evidence type="ECO:0000259" key="4">
    <source>
        <dbReference type="PROSITE" id="PS50883"/>
    </source>
</evidence>
<dbReference type="NCBIfam" id="TIGR00254">
    <property type="entry name" value="GGDEF"/>
    <property type="match status" value="1"/>
</dbReference>
<sequence>MPANSEPSAVAEFSPRLSPKLRALLQDRERMLGMLMSNLQGVVYCCLLDADWTMVFVSEGCRALTGYAPEDLLFNKRISYEELTLAEDRRWVRQLIETAAHARKKFDLEYRIIHADGSIRWVQESGFPLFNDHGELVALEGFIQDVTARKHSEQAARDAEARYRSIFENAIEGIYQTTPHGQYLDFNPALARIYGYESTQDLRNSISDIQRQLYVDPEKRAEYIDIMQAHGEVRNFEAQVYRKNGDIIWITENAREVRDRDGRLLFYEGTVEDISERKYYEQQIEYQATHDMLTGLPNRTVLSDRLQQAINFAARYGNILAVAFVDLDQFKFINDSMGHHVGDSLLVVMAERLAQCVRDSDTVVRLGGDEFVLLLCSLQKIEDVSHSMQRILAAVAAPCTIDGLEFVVSCSIGISVYPGDGHEAATLLKHADSAMYKAKQLGRNNFQFYTRELNQVLTERMAIEYRLRHAIENEEFLLYYQPKIELASGRICGAEALIRWQPPDAPLVSPLSFIPIAEETGQIEKIGRWVLYQACLAANRFQRILGRPLPVAVNVSPRQFRQRDLIGTIAETLAATQIAAHTLELEITESCLAHDTPQFIKTLHGLKALGLTLAIDDFGTGYSSMAYLKDFPVDRLKIDKAFVGNLEHESTDAAILKAIIALGHSLGLKVVAEGVESGQQSAYLLQNGCDEAQGYWFGQPLPETEFCELLARSNADDGRRPQNPDPYDRADPDDAGNAKANPTPRARPG</sequence>
<dbReference type="InterPro" id="IPR035919">
    <property type="entry name" value="EAL_sf"/>
</dbReference>
<dbReference type="PROSITE" id="PS50112">
    <property type="entry name" value="PAS"/>
    <property type="match status" value="2"/>
</dbReference>
<dbReference type="InterPro" id="IPR000014">
    <property type="entry name" value="PAS"/>
</dbReference>
<dbReference type="SMART" id="SM00091">
    <property type="entry name" value="PAS"/>
    <property type="match status" value="2"/>
</dbReference>
<dbReference type="Gene3D" id="3.30.70.270">
    <property type="match status" value="1"/>
</dbReference>
<dbReference type="InterPro" id="IPR001610">
    <property type="entry name" value="PAC"/>
</dbReference>
<dbReference type="SMART" id="SM00086">
    <property type="entry name" value="PAC"/>
    <property type="match status" value="2"/>
</dbReference>
<dbReference type="PANTHER" id="PTHR44757">
    <property type="entry name" value="DIGUANYLATE CYCLASE DGCP"/>
    <property type="match status" value="1"/>
</dbReference>
<dbReference type="Pfam" id="PF00563">
    <property type="entry name" value="EAL"/>
    <property type="match status" value="1"/>
</dbReference>
<organism evidence="6 7">
    <name type="scientific">Methylomonas aurea</name>
    <dbReference type="NCBI Taxonomy" id="2952224"/>
    <lineage>
        <taxon>Bacteria</taxon>
        <taxon>Pseudomonadati</taxon>
        <taxon>Pseudomonadota</taxon>
        <taxon>Gammaproteobacteria</taxon>
        <taxon>Methylococcales</taxon>
        <taxon>Methylococcaceae</taxon>
        <taxon>Methylomonas</taxon>
    </lineage>
</organism>
<comment type="caution">
    <text evidence="6">The sequence shown here is derived from an EMBL/GenBank/DDBJ whole genome shotgun (WGS) entry which is preliminary data.</text>
</comment>
<dbReference type="PROSITE" id="PS50883">
    <property type="entry name" value="EAL"/>
    <property type="match status" value="1"/>
</dbReference>
<evidence type="ECO:0000256" key="1">
    <source>
        <dbReference type="SAM" id="MobiDB-lite"/>
    </source>
</evidence>
<feature type="domain" description="PAC" evidence="3">
    <location>
        <begin position="234"/>
        <end position="286"/>
    </location>
</feature>
<feature type="region of interest" description="Disordered" evidence="1">
    <location>
        <begin position="712"/>
        <end position="749"/>
    </location>
</feature>
<evidence type="ECO:0000259" key="3">
    <source>
        <dbReference type="PROSITE" id="PS50113"/>
    </source>
</evidence>
<feature type="domain" description="PAS" evidence="2">
    <location>
        <begin position="159"/>
        <end position="228"/>
    </location>
</feature>
<dbReference type="EMBL" id="JANIBM010000003">
    <property type="protein sequence ID" value="MCQ8180149.1"/>
    <property type="molecule type" value="Genomic_DNA"/>
</dbReference>
<keyword evidence="7" id="KW-1185">Reference proteome</keyword>
<evidence type="ECO:0000313" key="6">
    <source>
        <dbReference type="EMBL" id="MCQ8180149.1"/>
    </source>
</evidence>
<dbReference type="CDD" id="cd01948">
    <property type="entry name" value="EAL"/>
    <property type="match status" value="1"/>
</dbReference>
<dbReference type="Gene3D" id="3.30.450.20">
    <property type="entry name" value="PAS domain"/>
    <property type="match status" value="2"/>
</dbReference>
<dbReference type="InterPro" id="IPR000160">
    <property type="entry name" value="GGDEF_dom"/>
</dbReference>
<dbReference type="InterPro" id="IPR035965">
    <property type="entry name" value="PAS-like_dom_sf"/>
</dbReference>
<feature type="compositionally biased region" description="Basic and acidic residues" evidence="1">
    <location>
        <begin position="714"/>
        <end position="732"/>
    </location>
</feature>
<feature type="domain" description="PAS" evidence="2">
    <location>
        <begin position="47"/>
        <end position="103"/>
    </location>
</feature>
<protein>
    <submittedName>
        <fullName evidence="6">EAL domain-containing protein</fullName>
    </submittedName>
</protein>
<dbReference type="PROSITE" id="PS50887">
    <property type="entry name" value="GGDEF"/>
    <property type="match status" value="1"/>
</dbReference>
<dbReference type="SMART" id="SM00052">
    <property type="entry name" value="EAL"/>
    <property type="match status" value="1"/>
</dbReference>
<accession>A0ABT1UD45</accession>
<dbReference type="InterPro" id="IPR043128">
    <property type="entry name" value="Rev_trsase/Diguanyl_cyclase"/>
</dbReference>
<dbReference type="Pfam" id="PF13426">
    <property type="entry name" value="PAS_9"/>
    <property type="match status" value="1"/>
</dbReference>
<dbReference type="Pfam" id="PF00990">
    <property type="entry name" value="GGDEF"/>
    <property type="match status" value="1"/>
</dbReference>
<dbReference type="SUPFAM" id="SSF55785">
    <property type="entry name" value="PYP-like sensor domain (PAS domain)"/>
    <property type="match status" value="2"/>
</dbReference>
<proteinExistence type="predicted"/>
<feature type="domain" description="GGDEF" evidence="5">
    <location>
        <begin position="318"/>
        <end position="451"/>
    </location>
</feature>
<dbReference type="InterPro" id="IPR029787">
    <property type="entry name" value="Nucleotide_cyclase"/>
</dbReference>
<feature type="domain" description="PAC" evidence="3">
    <location>
        <begin position="106"/>
        <end position="158"/>
    </location>
</feature>
<dbReference type="CDD" id="cd00130">
    <property type="entry name" value="PAS"/>
    <property type="match status" value="2"/>
</dbReference>
<dbReference type="InterPro" id="IPR000700">
    <property type="entry name" value="PAS-assoc_C"/>
</dbReference>
<dbReference type="Gene3D" id="3.20.20.450">
    <property type="entry name" value="EAL domain"/>
    <property type="match status" value="1"/>
</dbReference>
<dbReference type="InterPro" id="IPR052155">
    <property type="entry name" value="Biofilm_reg_signaling"/>
</dbReference>
<dbReference type="NCBIfam" id="TIGR00229">
    <property type="entry name" value="sensory_box"/>
    <property type="match status" value="2"/>
</dbReference>
<dbReference type="InterPro" id="IPR001633">
    <property type="entry name" value="EAL_dom"/>
</dbReference>
<dbReference type="Pfam" id="PF08447">
    <property type="entry name" value="PAS_3"/>
    <property type="match status" value="1"/>
</dbReference>
<dbReference type="Proteomes" id="UP001524569">
    <property type="component" value="Unassembled WGS sequence"/>
</dbReference>
<dbReference type="RefSeq" id="WP_256609527.1">
    <property type="nucleotide sequence ID" value="NZ_JANIBM010000003.1"/>
</dbReference>
<dbReference type="InterPro" id="IPR013655">
    <property type="entry name" value="PAS_fold_3"/>
</dbReference>
<gene>
    <name evidence="6" type="ORF">NP603_03415</name>
</gene>
<evidence type="ECO:0000259" key="2">
    <source>
        <dbReference type="PROSITE" id="PS50112"/>
    </source>
</evidence>